<dbReference type="EMBL" id="AJAS01000008">
    <property type="protein sequence ID" value="EOI03132.1"/>
    <property type="molecule type" value="Genomic_DNA"/>
</dbReference>
<evidence type="ECO:0000313" key="4">
    <source>
        <dbReference type="Proteomes" id="UP000013781"/>
    </source>
</evidence>
<evidence type="ECO:0000313" key="2">
    <source>
        <dbReference type="EMBL" id="EOI03132.1"/>
    </source>
</evidence>
<dbReference type="PATRIC" id="fig|1158609.3.peg.841"/>
<keyword evidence="1" id="KW-0175">Coiled coil</keyword>
<protein>
    <submittedName>
        <fullName evidence="2">Uncharacterized protein</fullName>
    </submittedName>
</protein>
<gene>
    <name evidence="3" type="ORF">I586_00987</name>
    <name evidence="2" type="ORF">UAY_00879</name>
</gene>
<dbReference type="STRING" id="155617.RV09_GL002884"/>
<evidence type="ECO:0000256" key="1">
    <source>
        <dbReference type="SAM" id="Coils"/>
    </source>
</evidence>
<dbReference type="OrthoDB" id="2185677at2"/>
<dbReference type="HOGENOM" id="CLU_2046063_0_0_9"/>
<comment type="caution">
    <text evidence="2">The sequence shown here is derived from an EMBL/GenBank/DDBJ whole genome shotgun (WGS) entry which is preliminary data.</text>
</comment>
<dbReference type="Proteomes" id="UP000014157">
    <property type="component" value="Unassembled WGS sequence"/>
</dbReference>
<dbReference type="RefSeq" id="WP_010764275.1">
    <property type="nucleotide sequence ID" value="NZ_ASWB01000001.1"/>
</dbReference>
<organism evidence="2 4">
    <name type="scientific">Enterococcus moraviensis ATCC BAA-383</name>
    <dbReference type="NCBI Taxonomy" id="1158609"/>
    <lineage>
        <taxon>Bacteria</taxon>
        <taxon>Bacillati</taxon>
        <taxon>Bacillota</taxon>
        <taxon>Bacilli</taxon>
        <taxon>Lactobacillales</taxon>
        <taxon>Enterococcaceae</taxon>
        <taxon>Enterococcus</taxon>
    </lineage>
</organism>
<dbReference type="AlphaFoldDB" id="R2TSE0"/>
<dbReference type="EMBL" id="ASWB01000001">
    <property type="protein sequence ID" value="EOT73991.1"/>
    <property type="molecule type" value="Genomic_DNA"/>
</dbReference>
<evidence type="ECO:0000313" key="5">
    <source>
        <dbReference type="Proteomes" id="UP000014157"/>
    </source>
</evidence>
<reference evidence="2 4" key="1">
    <citation type="submission" date="2013-02" db="EMBL/GenBank/DDBJ databases">
        <title>The Genome Sequence of Enterococcus moraviensis BAA-383.</title>
        <authorList>
            <consortium name="The Broad Institute Genome Sequencing Platform"/>
            <consortium name="The Broad Institute Genome Sequencing Center for Infectious Disease"/>
            <person name="Earl A.M."/>
            <person name="Gilmore M.S."/>
            <person name="Lebreton F."/>
            <person name="Walker B."/>
            <person name="Young S.K."/>
            <person name="Zeng Q."/>
            <person name="Gargeya S."/>
            <person name="Fitzgerald M."/>
            <person name="Haas B."/>
            <person name="Abouelleil A."/>
            <person name="Alvarado L."/>
            <person name="Arachchi H.M."/>
            <person name="Berlin A.M."/>
            <person name="Chapman S.B."/>
            <person name="Dewar J."/>
            <person name="Goldberg J."/>
            <person name="Griggs A."/>
            <person name="Gujja S."/>
            <person name="Hansen M."/>
            <person name="Howarth C."/>
            <person name="Imamovic A."/>
            <person name="Larimer J."/>
            <person name="McCowan C."/>
            <person name="Murphy C."/>
            <person name="Neiman D."/>
            <person name="Pearson M."/>
            <person name="Priest M."/>
            <person name="Roberts A."/>
            <person name="Saif S."/>
            <person name="Shea T."/>
            <person name="Sisk P."/>
            <person name="Sykes S."/>
            <person name="Wortman J."/>
            <person name="Nusbaum C."/>
            <person name="Birren B."/>
        </authorList>
    </citation>
    <scope>NUCLEOTIDE SEQUENCE [LARGE SCALE GENOMIC DNA]</scope>
    <source>
        <strain evidence="2 4">ATCC BAA-383</strain>
    </source>
</reference>
<reference evidence="3 5" key="2">
    <citation type="submission" date="2013-03" db="EMBL/GenBank/DDBJ databases">
        <title>The Genome Sequence of Enterococcus moraviensis BAA-383 (PacBio/Illumina hybrid assembly).</title>
        <authorList>
            <consortium name="The Broad Institute Genomics Platform"/>
            <consortium name="The Broad Institute Genome Sequencing Center for Infectious Disease"/>
            <person name="Earl A."/>
            <person name="Russ C."/>
            <person name="Gilmore M."/>
            <person name="Surin D."/>
            <person name="Walker B."/>
            <person name="Young S."/>
            <person name="Zeng Q."/>
            <person name="Gargeya S."/>
            <person name="Fitzgerald M."/>
            <person name="Haas B."/>
            <person name="Abouelleil A."/>
            <person name="Allen A.W."/>
            <person name="Alvarado L."/>
            <person name="Arachchi H.M."/>
            <person name="Berlin A.M."/>
            <person name="Chapman S.B."/>
            <person name="Gainer-Dewar J."/>
            <person name="Goldberg J."/>
            <person name="Griggs A."/>
            <person name="Gujja S."/>
            <person name="Hansen M."/>
            <person name="Howarth C."/>
            <person name="Imamovic A."/>
            <person name="Ireland A."/>
            <person name="Larimer J."/>
            <person name="McCowan C."/>
            <person name="Murphy C."/>
            <person name="Pearson M."/>
            <person name="Poon T.W."/>
            <person name="Priest M."/>
            <person name="Roberts A."/>
            <person name="Saif S."/>
            <person name="Shea T."/>
            <person name="Sisk P."/>
            <person name="Sykes S."/>
            <person name="Wortman J."/>
            <person name="Nusbaum C."/>
            <person name="Birren B."/>
        </authorList>
    </citation>
    <scope>NUCLEOTIDE SEQUENCE [LARGE SCALE GENOMIC DNA]</scope>
    <source>
        <strain evidence="3 5">ATCC BAA-383</strain>
    </source>
</reference>
<dbReference type="Proteomes" id="UP000013781">
    <property type="component" value="Unassembled WGS sequence"/>
</dbReference>
<sequence>MMIEDKKRKVRWQADEVEDHVRDLKKKENKTTHLIQDIARLHQRQREVLNEILYYSKGTHAERSATIDLEDLEQEQHSIMRHFEEGQEELHILSQSEQRKQEQLQEDLILLQRKEEEEKDAKN</sequence>
<proteinExistence type="predicted"/>
<keyword evidence="5" id="KW-1185">Reference proteome</keyword>
<accession>R2TSE0</accession>
<evidence type="ECO:0000313" key="3">
    <source>
        <dbReference type="EMBL" id="EOT73991.1"/>
    </source>
</evidence>
<name>R2TSE0_9ENTE</name>
<feature type="coiled-coil region" evidence="1">
    <location>
        <begin position="69"/>
        <end position="121"/>
    </location>
</feature>